<dbReference type="InterPro" id="IPR014748">
    <property type="entry name" value="Enoyl-CoA_hydra_C"/>
</dbReference>
<dbReference type="InterPro" id="IPR018376">
    <property type="entry name" value="Enoyl-CoA_hyd/isom_CS"/>
</dbReference>
<protein>
    <recommendedName>
        <fullName evidence="9">Probable enoyl-CoA hydratase echA8</fullName>
        <ecNumber evidence="3">4.2.1.17</ecNumber>
    </recommendedName>
</protein>
<evidence type="ECO:0000256" key="3">
    <source>
        <dbReference type="ARBA" id="ARBA00012076"/>
    </source>
</evidence>
<dbReference type="FunFam" id="1.10.12.10:FF:000001">
    <property type="entry name" value="Probable enoyl-CoA hydratase, mitochondrial"/>
    <property type="match status" value="1"/>
</dbReference>
<dbReference type="GO" id="GO:0018812">
    <property type="term" value="F:3-hydroxyacyl-CoA dehydratase activity"/>
    <property type="evidence" value="ECO:0007669"/>
    <property type="project" value="RHEA"/>
</dbReference>
<keyword evidence="6 11" id="KW-0456">Lyase</keyword>
<dbReference type="GO" id="GO:0006635">
    <property type="term" value="P:fatty acid beta-oxidation"/>
    <property type="evidence" value="ECO:0007669"/>
    <property type="project" value="TreeGrafter"/>
</dbReference>
<keyword evidence="5" id="KW-0443">Lipid metabolism</keyword>
<evidence type="ECO:0000256" key="2">
    <source>
        <dbReference type="ARBA" id="ARBA00005254"/>
    </source>
</evidence>
<dbReference type="PANTHER" id="PTHR11941:SF54">
    <property type="entry name" value="ENOYL-COA HYDRATASE, MITOCHONDRIAL"/>
    <property type="match status" value="1"/>
</dbReference>
<evidence type="ECO:0000256" key="4">
    <source>
        <dbReference type="ARBA" id="ARBA00022832"/>
    </source>
</evidence>
<dbReference type="InterPro" id="IPR001753">
    <property type="entry name" value="Enoyl-CoA_hydra/iso"/>
</dbReference>
<evidence type="ECO:0000313" key="11">
    <source>
        <dbReference type="EMBL" id="TVU56229.1"/>
    </source>
</evidence>
<evidence type="ECO:0000256" key="5">
    <source>
        <dbReference type="ARBA" id="ARBA00023098"/>
    </source>
</evidence>
<reference evidence="11 12" key="1">
    <citation type="submission" date="2019-07" db="EMBL/GenBank/DDBJ databases">
        <title>Draft genome of C. aurimucosum strain 14-2523.</title>
        <authorList>
            <person name="Pacheco L.G.C."/>
            <person name="Aguiar E.R.G.R."/>
            <person name="Navas J."/>
            <person name="Santos C.S."/>
            <person name="Rocha D.J.P.G."/>
        </authorList>
    </citation>
    <scope>NUCLEOTIDE SEQUENCE [LARGE SCALE GENOMIC DNA]</scope>
    <source>
        <strain evidence="11 12">14-2523</strain>
    </source>
</reference>
<comment type="similarity">
    <text evidence="2 10">Belongs to the enoyl-CoA hydratase/isomerase family.</text>
</comment>
<proteinExistence type="inferred from homology"/>
<comment type="catalytic activity">
    <reaction evidence="8">
        <text>a 4-saturated-(3S)-3-hydroxyacyl-CoA = a (3E)-enoyl-CoA + H2O</text>
        <dbReference type="Rhea" id="RHEA:20724"/>
        <dbReference type="ChEBI" id="CHEBI:15377"/>
        <dbReference type="ChEBI" id="CHEBI:58521"/>
        <dbReference type="ChEBI" id="CHEBI:137480"/>
        <dbReference type="EC" id="4.2.1.17"/>
    </reaction>
</comment>
<dbReference type="Proteomes" id="UP000320531">
    <property type="component" value="Unassembled WGS sequence"/>
</dbReference>
<evidence type="ECO:0000256" key="6">
    <source>
        <dbReference type="ARBA" id="ARBA00023239"/>
    </source>
</evidence>
<accession>A0A558GH95</accession>
<comment type="catalytic activity">
    <reaction evidence="7">
        <text>a (3S)-3-hydroxyacyl-CoA = a (2E)-enoyl-CoA + H2O</text>
        <dbReference type="Rhea" id="RHEA:16105"/>
        <dbReference type="ChEBI" id="CHEBI:15377"/>
        <dbReference type="ChEBI" id="CHEBI:57318"/>
        <dbReference type="ChEBI" id="CHEBI:58856"/>
        <dbReference type="EC" id="4.2.1.17"/>
    </reaction>
</comment>
<evidence type="ECO:0000256" key="10">
    <source>
        <dbReference type="RuleBase" id="RU003707"/>
    </source>
</evidence>
<dbReference type="PROSITE" id="PS00166">
    <property type="entry name" value="ENOYL_COA_HYDRATASE"/>
    <property type="match status" value="1"/>
</dbReference>
<name>A0A558GH95_9CORY</name>
<dbReference type="NCBIfam" id="NF004517">
    <property type="entry name" value="PRK05862.1"/>
    <property type="match status" value="1"/>
</dbReference>
<evidence type="ECO:0000256" key="8">
    <source>
        <dbReference type="ARBA" id="ARBA00023717"/>
    </source>
</evidence>
<gene>
    <name evidence="11" type="ORF">FQK23_09600</name>
</gene>
<dbReference type="Gene3D" id="1.10.12.10">
    <property type="entry name" value="Lyase 2-enoyl-coa Hydratase, Chain A, domain 2"/>
    <property type="match status" value="1"/>
</dbReference>
<dbReference type="InterPro" id="IPR029045">
    <property type="entry name" value="ClpP/crotonase-like_dom_sf"/>
</dbReference>
<dbReference type="AlphaFoldDB" id="A0A558GH95"/>
<dbReference type="CDD" id="cd06558">
    <property type="entry name" value="crotonase-like"/>
    <property type="match status" value="1"/>
</dbReference>
<dbReference type="SUPFAM" id="SSF52096">
    <property type="entry name" value="ClpP/crotonase"/>
    <property type="match status" value="1"/>
</dbReference>
<sequence length="254" mass="27325">MAILTEKRGRVALITLNRPEALNALNNDTMLEVTQAVQKFDADAEVGAIVITGSDKAFAAGADIKEMSSKTATEMYNADWFAGWDVLTRARTPIIAAVNGYALGGGCELAMMCDFIIAGDKAKFGQPEVNLGVTPGMGGSQRLTRAIGKAKAMEMCLTGRMMAAEEAERSGLVARVVPADELLDSALETAELIASKSFVATSQIKEQVNAVDELSLSQGIQFERRTFHALFSSHDQKEGMTAFVEKRDPDFKHA</sequence>
<organism evidence="11 12">
    <name type="scientific">Corynebacterium aurimucosum</name>
    <dbReference type="NCBI Taxonomy" id="169292"/>
    <lineage>
        <taxon>Bacteria</taxon>
        <taxon>Bacillati</taxon>
        <taxon>Actinomycetota</taxon>
        <taxon>Actinomycetes</taxon>
        <taxon>Mycobacteriales</taxon>
        <taxon>Corynebacteriaceae</taxon>
        <taxon>Corynebacterium</taxon>
    </lineage>
</organism>
<comment type="function">
    <text evidence="1">Could possibly oxidize fatty acids using specific components.</text>
</comment>
<dbReference type="Gene3D" id="3.90.226.10">
    <property type="entry name" value="2-enoyl-CoA Hydratase, Chain A, domain 1"/>
    <property type="match status" value="1"/>
</dbReference>
<evidence type="ECO:0000256" key="1">
    <source>
        <dbReference type="ARBA" id="ARBA00002994"/>
    </source>
</evidence>
<comment type="caution">
    <text evidence="11">The sequence shown here is derived from an EMBL/GenBank/DDBJ whole genome shotgun (WGS) entry which is preliminary data.</text>
</comment>
<evidence type="ECO:0000256" key="7">
    <source>
        <dbReference type="ARBA" id="ARBA00023709"/>
    </source>
</evidence>
<dbReference type="EMBL" id="VMTY01000036">
    <property type="protein sequence ID" value="TVU56229.1"/>
    <property type="molecule type" value="Genomic_DNA"/>
</dbReference>
<dbReference type="PANTHER" id="PTHR11941">
    <property type="entry name" value="ENOYL-COA HYDRATASE-RELATED"/>
    <property type="match status" value="1"/>
</dbReference>
<dbReference type="FunFam" id="3.90.226.10:FF:000019">
    <property type="entry name" value="Enoyl-CoA hydratase, mitochondrial"/>
    <property type="match status" value="1"/>
</dbReference>
<dbReference type="Pfam" id="PF00378">
    <property type="entry name" value="ECH_1"/>
    <property type="match status" value="1"/>
</dbReference>
<evidence type="ECO:0000313" key="12">
    <source>
        <dbReference type="Proteomes" id="UP000320531"/>
    </source>
</evidence>
<keyword evidence="4" id="KW-0276">Fatty acid metabolism</keyword>
<evidence type="ECO:0000256" key="9">
    <source>
        <dbReference type="ARBA" id="ARBA00068643"/>
    </source>
</evidence>
<dbReference type="EC" id="4.2.1.17" evidence="3"/>